<gene>
    <name evidence="14" type="primary">folK</name>
    <name evidence="14" type="ORF">H0485_01235</name>
</gene>
<reference evidence="14 15" key="1">
    <citation type="submission" date="2020-07" db="EMBL/GenBank/DDBJ databases">
        <title>Pseudogemmobacter sp. nov., isolated from poultry manure in Taiwan.</title>
        <authorList>
            <person name="Lin S.-Y."/>
            <person name="Tang Y.-S."/>
            <person name="Young C.-C."/>
        </authorList>
    </citation>
    <scope>NUCLEOTIDE SEQUENCE [LARGE SCALE GENOMIC DNA]</scope>
    <source>
        <strain evidence="14 15">CC-YST710</strain>
    </source>
</reference>
<keyword evidence="9" id="KW-0289">Folate biosynthesis</keyword>
<evidence type="ECO:0000256" key="8">
    <source>
        <dbReference type="ARBA" id="ARBA00022840"/>
    </source>
</evidence>
<evidence type="ECO:0000256" key="11">
    <source>
        <dbReference type="ARBA" id="ARBA00029766"/>
    </source>
</evidence>
<accession>A0ABS8CGX0</accession>
<comment type="similarity">
    <text evidence="2">Belongs to the HPPK family.</text>
</comment>
<evidence type="ECO:0000256" key="1">
    <source>
        <dbReference type="ARBA" id="ARBA00005051"/>
    </source>
</evidence>
<evidence type="ECO:0000256" key="5">
    <source>
        <dbReference type="ARBA" id="ARBA00022679"/>
    </source>
</evidence>
<dbReference type="Gene3D" id="3.30.70.560">
    <property type="entry name" value="7,8-Dihydro-6-hydroxymethylpterin-pyrophosphokinase HPPK"/>
    <property type="match status" value="1"/>
</dbReference>
<feature type="domain" description="7,8-dihydro-6-hydroxymethylpterin-pyrophosphokinase" evidence="13">
    <location>
        <begin position="13"/>
        <end position="166"/>
    </location>
</feature>
<dbReference type="EMBL" id="JACDXX010000001">
    <property type="protein sequence ID" value="MCB5408632.1"/>
    <property type="molecule type" value="Genomic_DNA"/>
</dbReference>
<keyword evidence="7" id="KW-0418">Kinase</keyword>
<evidence type="ECO:0000256" key="2">
    <source>
        <dbReference type="ARBA" id="ARBA00005810"/>
    </source>
</evidence>
<comment type="function">
    <text evidence="10">Catalyzes the transfer of pyrophosphate from adenosine triphosphate (ATP) to 6-hydroxymethyl-7,8-dihydropterin, an enzymatic step in folate biosynthesis pathway.</text>
</comment>
<dbReference type="PANTHER" id="PTHR43071:SF1">
    <property type="entry name" value="2-AMINO-4-HYDROXY-6-HYDROXYMETHYLDIHYDROPTERIDINE PYROPHOSPHOKINASE"/>
    <property type="match status" value="1"/>
</dbReference>
<dbReference type="RefSeq" id="WP_226933504.1">
    <property type="nucleotide sequence ID" value="NZ_JACDXX010000001.1"/>
</dbReference>
<evidence type="ECO:0000313" key="14">
    <source>
        <dbReference type="EMBL" id="MCB5408632.1"/>
    </source>
</evidence>
<evidence type="ECO:0000259" key="13">
    <source>
        <dbReference type="Pfam" id="PF01288"/>
    </source>
</evidence>
<evidence type="ECO:0000256" key="3">
    <source>
        <dbReference type="ARBA" id="ARBA00013253"/>
    </source>
</evidence>
<evidence type="ECO:0000313" key="15">
    <source>
        <dbReference type="Proteomes" id="UP001198571"/>
    </source>
</evidence>
<dbReference type="InterPro" id="IPR000550">
    <property type="entry name" value="Hppk"/>
</dbReference>
<dbReference type="Pfam" id="PF01288">
    <property type="entry name" value="HPPK"/>
    <property type="match status" value="1"/>
</dbReference>
<dbReference type="CDD" id="cd00483">
    <property type="entry name" value="HPPK"/>
    <property type="match status" value="1"/>
</dbReference>
<name>A0ABS8CGX0_9RHOB</name>
<comment type="caution">
    <text evidence="14">The sequence shown here is derived from an EMBL/GenBank/DDBJ whole genome shotgun (WGS) entry which is preliminary data.</text>
</comment>
<comment type="pathway">
    <text evidence="1">Cofactor biosynthesis; tetrahydrofolate biosynthesis; 2-amino-4-hydroxy-6-hydroxymethyl-7,8-dihydropteridine diphosphate from 7,8-dihydroneopterin triphosphate: step 4/4.</text>
</comment>
<dbReference type="PANTHER" id="PTHR43071">
    <property type="entry name" value="2-AMINO-4-HYDROXY-6-HYDROXYMETHYLDIHYDROPTERIDINE PYROPHOSPHOKINASE"/>
    <property type="match status" value="1"/>
</dbReference>
<protein>
    <recommendedName>
        <fullName evidence="4">2-amino-4-hydroxy-6-hydroxymethyldihydropteridine pyrophosphokinase</fullName>
        <ecNumber evidence="3">2.7.6.3</ecNumber>
    </recommendedName>
    <alternativeName>
        <fullName evidence="11">6-hydroxymethyl-7,8-dihydropterin pyrophosphokinase</fullName>
    </alternativeName>
    <alternativeName>
        <fullName evidence="12">7,8-dihydro-6-hydroxymethylpterin-pyrophosphokinase</fullName>
    </alternativeName>
</protein>
<evidence type="ECO:0000256" key="9">
    <source>
        <dbReference type="ARBA" id="ARBA00022909"/>
    </source>
</evidence>
<dbReference type="GO" id="GO:0003848">
    <property type="term" value="F:2-amino-4-hydroxy-6-hydroxymethyldihydropteridine diphosphokinase activity"/>
    <property type="evidence" value="ECO:0007669"/>
    <property type="project" value="UniProtKB-EC"/>
</dbReference>
<dbReference type="InterPro" id="IPR035907">
    <property type="entry name" value="Hppk_sf"/>
</dbReference>
<keyword evidence="15" id="KW-1185">Reference proteome</keyword>
<keyword evidence="6" id="KW-0547">Nucleotide-binding</keyword>
<dbReference type="Proteomes" id="UP001198571">
    <property type="component" value="Unassembled WGS sequence"/>
</dbReference>
<organism evidence="14 15">
    <name type="scientific">Pseudogemmobacter faecipullorum</name>
    <dbReference type="NCBI Taxonomy" id="2755041"/>
    <lineage>
        <taxon>Bacteria</taxon>
        <taxon>Pseudomonadati</taxon>
        <taxon>Pseudomonadota</taxon>
        <taxon>Alphaproteobacteria</taxon>
        <taxon>Rhodobacterales</taxon>
        <taxon>Paracoccaceae</taxon>
        <taxon>Pseudogemmobacter</taxon>
    </lineage>
</organism>
<proteinExistence type="inferred from homology"/>
<evidence type="ECO:0000256" key="10">
    <source>
        <dbReference type="ARBA" id="ARBA00029409"/>
    </source>
</evidence>
<sequence>MKVIKDKPSSTVVVALGANLPFGSHAPAEILRAALAALQQAGLKITLQSAFYRTPCLPAGAGPDYVNAVVAVEDSLQRNAHELLQILHSIEYSWGRERVQRWAGRTLDLDLIAVGDSVMPDPAGWRHWRDLDPQMQQREAPGELILPHPRLQDRAFVLVPMAEILPGWRHPVTGYSVLQMLGALSAADRQGVERLD</sequence>
<dbReference type="EC" id="2.7.6.3" evidence="3"/>
<dbReference type="SUPFAM" id="SSF55083">
    <property type="entry name" value="6-hydroxymethyl-7,8-dihydropterin pyrophosphokinase, HPPK"/>
    <property type="match status" value="1"/>
</dbReference>
<keyword evidence="8" id="KW-0067">ATP-binding</keyword>
<evidence type="ECO:0000256" key="4">
    <source>
        <dbReference type="ARBA" id="ARBA00016218"/>
    </source>
</evidence>
<evidence type="ECO:0000256" key="7">
    <source>
        <dbReference type="ARBA" id="ARBA00022777"/>
    </source>
</evidence>
<keyword evidence="5 14" id="KW-0808">Transferase</keyword>
<evidence type="ECO:0000256" key="12">
    <source>
        <dbReference type="ARBA" id="ARBA00033413"/>
    </source>
</evidence>
<evidence type="ECO:0000256" key="6">
    <source>
        <dbReference type="ARBA" id="ARBA00022741"/>
    </source>
</evidence>
<dbReference type="NCBIfam" id="TIGR01498">
    <property type="entry name" value="folK"/>
    <property type="match status" value="1"/>
</dbReference>